<dbReference type="GeneID" id="66530653"/>
<accession>A0AAP9EBZ2</accession>
<dbReference type="EMBL" id="CP042387">
    <property type="protein sequence ID" value="QEA43276.1"/>
    <property type="molecule type" value="Genomic_DNA"/>
</dbReference>
<evidence type="ECO:0000313" key="1">
    <source>
        <dbReference type="EMBL" id="QEA43276.1"/>
    </source>
</evidence>
<keyword evidence="2" id="KW-1185">Reference proteome</keyword>
<dbReference type="AlphaFoldDB" id="A0AAP9EBZ2"/>
<protein>
    <submittedName>
        <fullName evidence="1">Uncharacterized protein</fullName>
    </submittedName>
</protein>
<proteinExistence type="predicted"/>
<dbReference type="InterPro" id="IPR041242">
    <property type="entry name" value="HNHc_6"/>
</dbReference>
<dbReference type="Proteomes" id="UP000321298">
    <property type="component" value="Chromosome"/>
</dbReference>
<name>A0AAP9EBZ2_LEULA</name>
<dbReference type="RefSeq" id="WP_147000620.1">
    <property type="nucleotide sequence ID" value="NZ_CP042387.1"/>
</dbReference>
<sequence>MKEFQAYPIKKDGRDITFRFRDEEDANKFQATFNLFNQTLVEIQVRDDREISAKQRRFIYAMFNDISKWSGDAPEFVKQWFKLSYEYWQELDEFSLHDVEKSVAAGLITFMLDFVADHNVPLSFMPLDALEPEEIAHWEYRALMEGFDVIDGSRPVELAHGEHAVGMGRDRNKISNVDNTVFSLSHSHHMELHKIGLKAFKSKYHVNGVHVTDEIIQQLESRGRRFGTTNNRIEQSHA</sequence>
<gene>
    <name evidence="1" type="ORF">FGL83_00510</name>
</gene>
<evidence type="ECO:0000313" key="2">
    <source>
        <dbReference type="Proteomes" id="UP000321298"/>
    </source>
</evidence>
<reference evidence="1 2" key="1">
    <citation type="submission" date="2019-06" db="EMBL/GenBank/DDBJ databases">
        <title>Genome analyses of bacteria isolated from kimchi.</title>
        <authorList>
            <person name="Lee S."/>
            <person name="Ahn S."/>
            <person name="Roh S."/>
        </authorList>
    </citation>
    <scope>NUCLEOTIDE SEQUENCE [LARGE SCALE GENOMIC DNA]</scope>
    <source>
        <strain evidence="1 2">CBA3625</strain>
    </source>
</reference>
<dbReference type="Pfam" id="PF16784">
    <property type="entry name" value="HNHc_6"/>
    <property type="match status" value="1"/>
</dbReference>
<organism evidence="1 2">
    <name type="scientific">Leuconostoc lactis</name>
    <dbReference type="NCBI Taxonomy" id="1246"/>
    <lineage>
        <taxon>Bacteria</taxon>
        <taxon>Bacillati</taxon>
        <taxon>Bacillota</taxon>
        <taxon>Bacilli</taxon>
        <taxon>Lactobacillales</taxon>
        <taxon>Lactobacillaceae</taxon>
        <taxon>Leuconostoc</taxon>
    </lineage>
</organism>